<dbReference type="InterPro" id="IPR036397">
    <property type="entry name" value="RNaseH_sf"/>
</dbReference>
<evidence type="ECO:0000256" key="12">
    <source>
        <dbReference type="ARBA" id="ARBA00023172"/>
    </source>
</evidence>
<dbReference type="InterPro" id="IPR039537">
    <property type="entry name" value="Retrotran_Ty1/copia-like"/>
</dbReference>
<evidence type="ECO:0000256" key="7">
    <source>
        <dbReference type="ARBA" id="ARBA00022842"/>
    </source>
</evidence>
<dbReference type="Pfam" id="PF00665">
    <property type="entry name" value="rve"/>
    <property type="match status" value="1"/>
</dbReference>
<feature type="region of interest" description="Disordered" evidence="15">
    <location>
        <begin position="398"/>
        <end position="444"/>
    </location>
</feature>
<dbReference type="Proteomes" id="UP000559256">
    <property type="component" value="Unassembled WGS sequence"/>
</dbReference>
<evidence type="ECO:0000256" key="13">
    <source>
        <dbReference type="ARBA" id="ARBA00048173"/>
    </source>
</evidence>
<keyword evidence="6" id="KW-0378">Hydrolase</keyword>
<comment type="catalytic activity">
    <reaction evidence="13">
        <text>DNA(n) + a 2'-deoxyribonucleoside 5'-triphosphate = DNA(n+1) + diphosphate</text>
        <dbReference type="Rhea" id="RHEA:22508"/>
        <dbReference type="Rhea" id="RHEA-COMP:17339"/>
        <dbReference type="Rhea" id="RHEA-COMP:17340"/>
        <dbReference type="ChEBI" id="CHEBI:33019"/>
        <dbReference type="ChEBI" id="CHEBI:61560"/>
        <dbReference type="ChEBI" id="CHEBI:173112"/>
        <dbReference type="EC" id="2.7.7.49"/>
    </reaction>
</comment>
<dbReference type="GO" id="GO:0003964">
    <property type="term" value="F:RNA-directed DNA polymerase activity"/>
    <property type="evidence" value="ECO:0007669"/>
    <property type="project" value="UniProtKB-KW"/>
</dbReference>
<evidence type="ECO:0000256" key="10">
    <source>
        <dbReference type="ARBA" id="ARBA00022918"/>
    </source>
</evidence>
<evidence type="ECO:0000256" key="2">
    <source>
        <dbReference type="ARBA" id="ARBA00022695"/>
    </source>
</evidence>
<dbReference type="EMBL" id="JAACJM010000002">
    <property type="protein sequence ID" value="KAF5374245.1"/>
    <property type="molecule type" value="Genomic_DNA"/>
</dbReference>
<comment type="catalytic activity">
    <reaction evidence="14">
        <text>DNA(n) + a 2'-deoxyribonucleoside 5'-triphosphate = DNA(n+1) + diphosphate</text>
        <dbReference type="Rhea" id="RHEA:22508"/>
        <dbReference type="Rhea" id="RHEA-COMP:17339"/>
        <dbReference type="Rhea" id="RHEA-COMP:17340"/>
        <dbReference type="ChEBI" id="CHEBI:33019"/>
        <dbReference type="ChEBI" id="CHEBI:61560"/>
        <dbReference type="ChEBI" id="CHEBI:173112"/>
        <dbReference type="EC" id="2.7.7.7"/>
    </reaction>
</comment>
<keyword evidence="11" id="KW-0808">Transferase</keyword>
<keyword evidence="7" id="KW-0460">Magnesium</keyword>
<reference evidence="17 18" key="1">
    <citation type="journal article" date="2020" name="ISME J.">
        <title>Uncovering the hidden diversity of litter-decomposition mechanisms in mushroom-forming fungi.</title>
        <authorList>
            <person name="Floudas D."/>
            <person name="Bentzer J."/>
            <person name="Ahren D."/>
            <person name="Johansson T."/>
            <person name="Persson P."/>
            <person name="Tunlid A."/>
        </authorList>
    </citation>
    <scope>NUCLEOTIDE SEQUENCE [LARGE SCALE GENOMIC DNA]</scope>
    <source>
        <strain evidence="17 18">CBS 291.85</strain>
    </source>
</reference>
<keyword evidence="1" id="KW-0815">Transposition</keyword>
<evidence type="ECO:0000256" key="15">
    <source>
        <dbReference type="SAM" id="MobiDB-lite"/>
    </source>
</evidence>
<evidence type="ECO:0000256" key="5">
    <source>
        <dbReference type="ARBA" id="ARBA00022759"/>
    </source>
</evidence>
<keyword evidence="12" id="KW-0233">DNA recombination</keyword>
<name>A0A8H5H098_9AGAR</name>
<evidence type="ECO:0000313" key="17">
    <source>
        <dbReference type="EMBL" id="KAF5374245.1"/>
    </source>
</evidence>
<comment type="caution">
    <text evidence="17">The sequence shown here is derived from an EMBL/GenBank/DDBJ whole genome shotgun (WGS) entry which is preliminary data.</text>
</comment>
<keyword evidence="3" id="KW-0540">Nuclease</keyword>
<evidence type="ECO:0000256" key="8">
    <source>
        <dbReference type="ARBA" id="ARBA00022884"/>
    </source>
</evidence>
<dbReference type="Pfam" id="PF25597">
    <property type="entry name" value="SH3_retrovirus"/>
    <property type="match status" value="1"/>
</dbReference>
<dbReference type="GO" id="GO:0032196">
    <property type="term" value="P:transposition"/>
    <property type="evidence" value="ECO:0007669"/>
    <property type="project" value="UniProtKB-KW"/>
</dbReference>
<evidence type="ECO:0000256" key="9">
    <source>
        <dbReference type="ARBA" id="ARBA00022908"/>
    </source>
</evidence>
<keyword evidence="11" id="KW-0239">DNA-directed DNA polymerase</keyword>
<evidence type="ECO:0000256" key="14">
    <source>
        <dbReference type="ARBA" id="ARBA00049244"/>
    </source>
</evidence>
<evidence type="ECO:0000256" key="1">
    <source>
        <dbReference type="ARBA" id="ARBA00022578"/>
    </source>
</evidence>
<dbReference type="GO" id="GO:0016787">
    <property type="term" value="F:hydrolase activity"/>
    <property type="evidence" value="ECO:0007669"/>
    <property type="project" value="UniProtKB-KW"/>
</dbReference>
<dbReference type="GO" id="GO:0006310">
    <property type="term" value="P:DNA recombination"/>
    <property type="evidence" value="ECO:0007669"/>
    <property type="project" value="UniProtKB-KW"/>
</dbReference>
<keyword evidence="9" id="KW-0229">DNA integration</keyword>
<dbReference type="Gene3D" id="3.30.420.10">
    <property type="entry name" value="Ribonuclease H-like superfamily/Ribonuclease H"/>
    <property type="match status" value="1"/>
</dbReference>
<dbReference type="SUPFAM" id="SSF53098">
    <property type="entry name" value="Ribonuclease H-like"/>
    <property type="match status" value="1"/>
</dbReference>
<keyword evidence="10" id="KW-0695">RNA-directed DNA polymerase</keyword>
<dbReference type="GO" id="GO:0003723">
    <property type="term" value="F:RNA binding"/>
    <property type="evidence" value="ECO:0007669"/>
    <property type="project" value="UniProtKB-KW"/>
</dbReference>
<dbReference type="GO" id="GO:0005634">
    <property type="term" value="C:nucleus"/>
    <property type="evidence" value="ECO:0007669"/>
    <property type="project" value="UniProtKB-ARBA"/>
</dbReference>
<evidence type="ECO:0000256" key="4">
    <source>
        <dbReference type="ARBA" id="ARBA00022723"/>
    </source>
</evidence>
<keyword evidence="4" id="KW-0479">Metal-binding</keyword>
<dbReference type="PANTHER" id="PTHR42648">
    <property type="entry name" value="TRANSPOSASE, PUTATIVE-RELATED"/>
    <property type="match status" value="1"/>
</dbReference>
<keyword evidence="5" id="KW-0255">Endonuclease</keyword>
<dbReference type="OrthoDB" id="7691805at2759"/>
<proteinExistence type="predicted"/>
<keyword evidence="2" id="KW-0548">Nucleotidyltransferase</keyword>
<dbReference type="GO" id="GO:0004519">
    <property type="term" value="F:endonuclease activity"/>
    <property type="evidence" value="ECO:0007669"/>
    <property type="project" value="UniProtKB-KW"/>
</dbReference>
<dbReference type="InterPro" id="IPR001584">
    <property type="entry name" value="Integrase_cat-core"/>
</dbReference>
<feature type="domain" description="Integrase catalytic" evidence="16">
    <location>
        <begin position="135"/>
        <end position="312"/>
    </location>
</feature>
<dbReference type="GO" id="GO:0003887">
    <property type="term" value="F:DNA-directed DNA polymerase activity"/>
    <property type="evidence" value="ECO:0007669"/>
    <property type="project" value="UniProtKB-KW"/>
</dbReference>
<protein>
    <recommendedName>
        <fullName evidence="16">Integrase catalytic domain-containing protein</fullName>
    </recommendedName>
</protein>
<organism evidence="17 18">
    <name type="scientific">Tetrapyrgos nigripes</name>
    <dbReference type="NCBI Taxonomy" id="182062"/>
    <lineage>
        <taxon>Eukaryota</taxon>
        <taxon>Fungi</taxon>
        <taxon>Dikarya</taxon>
        <taxon>Basidiomycota</taxon>
        <taxon>Agaricomycotina</taxon>
        <taxon>Agaricomycetes</taxon>
        <taxon>Agaricomycetidae</taxon>
        <taxon>Agaricales</taxon>
        <taxon>Marasmiineae</taxon>
        <taxon>Marasmiaceae</taxon>
        <taxon>Tetrapyrgos</taxon>
    </lineage>
</organism>
<dbReference type="AlphaFoldDB" id="A0A8H5H098"/>
<accession>A0A8H5H098</accession>
<evidence type="ECO:0000256" key="6">
    <source>
        <dbReference type="ARBA" id="ARBA00022801"/>
    </source>
</evidence>
<dbReference type="GO" id="GO:0015074">
    <property type="term" value="P:DNA integration"/>
    <property type="evidence" value="ECO:0007669"/>
    <property type="project" value="UniProtKB-KW"/>
</dbReference>
<evidence type="ECO:0000259" key="16">
    <source>
        <dbReference type="PROSITE" id="PS50994"/>
    </source>
</evidence>
<sequence>MGDVRVEVTYKGVLCQLLFRNAFHAPNVSSNLLSTGYTNTTANGRIVFQNPQGVEIFEAVLERGIYVMNTNPIGSQRPLSNVTQLPVDIWYLHCISGHIMPEAIEMAPKLVDGYPEIKGTRKKMGTCKDCKKAHTDKQPHPESLEKITETNFQWYLDVWGPVQVVSVGGNKYALFGMDAVTSKNMVDFLKDRTAETLIRKLEVCRTEAETQASQKLERIRTDNPPEWRSHAFQAWTSKHGIIHEFTAPYSSASNSAAERSIGIMLNGTQAMLFDTNLPAKWWAHAMSAYIHVISILLNTRGVVPEEQWTGLRQSVSHLVLFGSIGFAHILAKTGRGKLDARGFKCQMVGYEGRKFYLVKWWETDELYWTSDVVFERSEGHWISELEGENNEDLLFLAPTPKSKTPSLDQPTLDQQSYPELTSVTPPATDMTSDEHPPIPNAPQK</sequence>
<dbReference type="PANTHER" id="PTHR42648:SF11">
    <property type="entry name" value="TRANSPOSON TY4-P GAG-POL POLYPROTEIN"/>
    <property type="match status" value="1"/>
</dbReference>
<keyword evidence="18" id="KW-1185">Reference proteome</keyword>
<evidence type="ECO:0000256" key="11">
    <source>
        <dbReference type="ARBA" id="ARBA00022932"/>
    </source>
</evidence>
<evidence type="ECO:0000313" key="18">
    <source>
        <dbReference type="Proteomes" id="UP000559256"/>
    </source>
</evidence>
<dbReference type="GO" id="GO:0046872">
    <property type="term" value="F:metal ion binding"/>
    <property type="evidence" value="ECO:0007669"/>
    <property type="project" value="UniProtKB-KW"/>
</dbReference>
<feature type="compositionally biased region" description="Polar residues" evidence="15">
    <location>
        <begin position="401"/>
        <end position="425"/>
    </location>
</feature>
<gene>
    <name evidence="17" type="ORF">D9758_004532</name>
</gene>
<dbReference type="InterPro" id="IPR057670">
    <property type="entry name" value="SH3_retrovirus"/>
</dbReference>
<dbReference type="PROSITE" id="PS50994">
    <property type="entry name" value="INTEGRASE"/>
    <property type="match status" value="1"/>
</dbReference>
<evidence type="ECO:0000256" key="3">
    <source>
        <dbReference type="ARBA" id="ARBA00022722"/>
    </source>
</evidence>
<dbReference type="InterPro" id="IPR012337">
    <property type="entry name" value="RNaseH-like_sf"/>
</dbReference>
<keyword evidence="8" id="KW-0694">RNA-binding</keyword>